<dbReference type="EMBL" id="JASJEX010000003">
    <property type="protein sequence ID" value="MDJ1129961.1"/>
    <property type="molecule type" value="Genomic_DNA"/>
</dbReference>
<dbReference type="Gene3D" id="1.20.1080.10">
    <property type="entry name" value="Glycerol uptake facilitator protein"/>
    <property type="match status" value="1"/>
</dbReference>
<sequence length="257" mass="26302">MAEPMPTPAQIEQRAEAAGTSKATMPLGRTWVLAMMAGLFIGLGAAFMVLVKSDASLGFAASSVLGGLCFSVGLFCVLTAGAELFTGNSLMVCGLLSRRYGWARLLRSWGLVWLGNLAGSLVLVGLLLVADFGSLNGGAVAQTAATIAATKAGLPLGTVFGRAVLCNLLVCVAVWMGFAATSVPGKLCCAVMPVMAFVACGFEHCVANMAFLPYGMACAGTWDWAGLLGNLAVSTLGNLAGGVVLVGCAYWLAYRDA</sequence>
<evidence type="ECO:0000256" key="1">
    <source>
        <dbReference type="ARBA" id="ARBA00004141"/>
    </source>
</evidence>
<dbReference type="InterPro" id="IPR000292">
    <property type="entry name" value="For/NO2_transpt"/>
</dbReference>
<protein>
    <submittedName>
        <fullName evidence="7">Formate/nitrite transporter family protein</fullName>
    </submittedName>
</protein>
<feature type="transmembrane region" description="Helical" evidence="6">
    <location>
        <begin position="57"/>
        <end position="85"/>
    </location>
</feature>
<comment type="caution">
    <text evidence="7">The sequence shown here is derived from an EMBL/GenBank/DDBJ whole genome shotgun (WGS) entry which is preliminary data.</text>
</comment>
<dbReference type="Proteomes" id="UP001431693">
    <property type="component" value="Unassembled WGS sequence"/>
</dbReference>
<dbReference type="RefSeq" id="WP_283713082.1">
    <property type="nucleotide sequence ID" value="NZ_JASJEW010000002.1"/>
</dbReference>
<evidence type="ECO:0000256" key="3">
    <source>
        <dbReference type="ARBA" id="ARBA00022989"/>
    </source>
</evidence>
<keyword evidence="4 6" id="KW-0472">Membrane</keyword>
<evidence type="ECO:0000256" key="5">
    <source>
        <dbReference type="ARBA" id="ARBA00049660"/>
    </source>
</evidence>
<keyword evidence="3 6" id="KW-1133">Transmembrane helix</keyword>
<dbReference type="PANTHER" id="PTHR30520:SF6">
    <property type="entry name" value="FORMATE_NITRATE FAMILY TRANSPORTER (EUROFUNG)"/>
    <property type="match status" value="1"/>
</dbReference>
<dbReference type="InterPro" id="IPR024002">
    <property type="entry name" value="For/NO2_transpt_CS"/>
</dbReference>
<keyword evidence="8" id="KW-1185">Reference proteome</keyword>
<evidence type="ECO:0000256" key="4">
    <source>
        <dbReference type="ARBA" id="ARBA00023136"/>
    </source>
</evidence>
<evidence type="ECO:0000256" key="2">
    <source>
        <dbReference type="ARBA" id="ARBA00022692"/>
    </source>
</evidence>
<evidence type="ECO:0000313" key="7">
    <source>
        <dbReference type="EMBL" id="MDJ1129961.1"/>
    </source>
</evidence>
<reference evidence="7" key="1">
    <citation type="submission" date="2023-05" db="EMBL/GenBank/DDBJ databases">
        <title>[olsenella] sp. nov., isolated from a pig farm feces dump.</title>
        <authorList>
            <person name="Chang Y.-H."/>
        </authorList>
    </citation>
    <scope>NUCLEOTIDE SEQUENCE</scope>
    <source>
        <strain evidence="7">YH-ols2217</strain>
    </source>
</reference>
<dbReference type="Pfam" id="PF01226">
    <property type="entry name" value="Form_Nir_trans"/>
    <property type="match status" value="1"/>
</dbReference>
<feature type="transmembrane region" description="Helical" evidence="6">
    <location>
        <begin position="106"/>
        <end position="130"/>
    </location>
</feature>
<feature type="transmembrane region" description="Helical" evidence="6">
    <location>
        <begin position="31"/>
        <end position="51"/>
    </location>
</feature>
<proteinExistence type="inferred from homology"/>
<dbReference type="PROSITE" id="PS01006">
    <property type="entry name" value="FORMATE_NITRITE_TP_2"/>
    <property type="match status" value="1"/>
</dbReference>
<dbReference type="InterPro" id="IPR023271">
    <property type="entry name" value="Aquaporin-like"/>
</dbReference>
<accession>A0ABT6ZLN6</accession>
<dbReference type="PANTHER" id="PTHR30520">
    <property type="entry name" value="FORMATE TRANSPORTER-RELATED"/>
    <property type="match status" value="1"/>
</dbReference>
<evidence type="ECO:0000313" key="8">
    <source>
        <dbReference type="Proteomes" id="UP001431693"/>
    </source>
</evidence>
<name>A0ABT6ZLN6_9ACTN</name>
<feature type="transmembrane region" description="Helical" evidence="6">
    <location>
        <begin position="231"/>
        <end position="253"/>
    </location>
</feature>
<evidence type="ECO:0000256" key="6">
    <source>
        <dbReference type="SAM" id="Phobius"/>
    </source>
</evidence>
<comment type="subcellular location">
    <subcellularLocation>
        <location evidence="1">Membrane</location>
        <topology evidence="1">Multi-pass membrane protein</topology>
    </subcellularLocation>
</comment>
<keyword evidence="2 6" id="KW-0812">Transmembrane</keyword>
<feature type="transmembrane region" description="Helical" evidence="6">
    <location>
        <begin position="187"/>
        <end position="211"/>
    </location>
</feature>
<comment type="similarity">
    <text evidence="5">Belongs to the FNT transporter (TC 1.A.16) family.</text>
</comment>
<organism evidence="7 8">
    <name type="scientific">Kribbibacterium absianum</name>
    <dbReference type="NCBI Taxonomy" id="3044210"/>
    <lineage>
        <taxon>Bacteria</taxon>
        <taxon>Bacillati</taxon>
        <taxon>Actinomycetota</taxon>
        <taxon>Coriobacteriia</taxon>
        <taxon>Coriobacteriales</taxon>
        <taxon>Kribbibacteriaceae</taxon>
        <taxon>Kribbibacterium</taxon>
    </lineage>
</organism>
<feature type="transmembrane region" description="Helical" evidence="6">
    <location>
        <begin position="159"/>
        <end position="180"/>
    </location>
</feature>
<gene>
    <name evidence="7" type="ORF">QJ043_07705</name>
</gene>